<dbReference type="AlphaFoldDB" id="A0A6V7Y2J7"/>
<feature type="region of interest" description="Disordered" evidence="1">
    <location>
        <begin position="28"/>
        <end position="84"/>
    </location>
</feature>
<accession>A0A6V7Y2J7</accession>
<sequence length="178" mass="21442">MLRNKFNLFLLNLIIYLLYSVAANDSSEEEYNPEESENSLSEDSDLLKGDRKQRCSNETNKEEKKKRKKQRYSNKTNNEVMEGTSTSLQNILAKNKLDQIKEGQHKIFGNEIEIKREFYLDPDTQKIILDNYMRENVEFKEAFERYKQTYRSKKMKLRRLLFKDCVYYIYMEISPQKD</sequence>
<protein>
    <submittedName>
        <fullName evidence="3">Uncharacterized protein</fullName>
    </submittedName>
</protein>
<comment type="caution">
    <text evidence="3">The sequence shown here is derived from an EMBL/GenBank/DDBJ whole genome shotgun (WGS) entry which is preliminary data.</text>
</comment>
<keyword evidence="2" id="KW-0732">Signal</keyword>
<feature type="chain" id="PRO_5028323720" evidence="2">
    <location>
        <begin position="24"/>
        <end position="178"/>
    </location>
</feature>
<feature type="compositionally biased region" description="Basic and acidic residues" evidence="1">
    <location>
        <begin position="45"/>
        <end position="63"/>
    </location>
</feature>
<evidence type="ECO:0000256" key="2">
    <source>
        <dbReference type="SAM" id="SignalP"/>
    </source>
</evidence>
<organism evidence="3 4">
    <name type="scientific">Meloidogyne enterolobii</name>
    <name type="common">Root-knot nematode worm</name>
    <name type="synonym">Meloidogyne mayaguensis</name>
    <dbReference type="NCBI Taxonomy" id="390850"/>
    <lineage>
        <taxon>Eukaryota</taxon>
        <taxon>Metazoa</taxon>
        <taxon>Ecdysozoa</taxon>
        <taxon>Nematoda</taxon>
        <taxon>Chromadorea</taxon>
        <taxon>Rhabditida</taxon>
        <taxon>Tylenchina</taxon>
        <taxon>Tylenchomorpha</taxon>
        <taxon>Tylenchoidea</taxon>
        <taxon>Meloidogynidae</taxon>
        <taxon>Meloidogyninae</taxon>
        <taxon>Meloidogyne</taxon>
    </lineage>
</organism>
<evidence type="ECO:0000256" key="1">
    <source>
        <dbReference type="SAM" id="MobiDB-lite"/>
    </source>
</evidence>
<name>A0A6V7Y2J7_MELEN</name>
<feature type="signal peptide" evidence="2">
    <location>
        <begin position="1"/>
        <end position="23"/>
    </location>
</feature>
<proteinExistence type="predicted"/>
<dbReference type="EMBL" id="CAJEWN010002915">
    <property type="protein sequence ID" value="CAD2205784.1"/>
    <property type="molecule type" value="Genomic_DNA"/>
</dbReference>
<feature type="compositionally biased region" description="Acidic residues" evidence="1">
    <location>
        <begin position="28"/>
        <end position="44"/>
    </location>
</feature>
<evidence type="ECO:0000313" key="3">
    <source>
        <dbReference type="EMBL" id="CAD2205784.1"/>
    </source>
</evidence>
<feature type="compositionally biased region" description="Polar residues" evidence="1">
    <location>
        <begin position="73"/>
        <end position="84"/>
    </location>
</feature>
<evidence type="ECO:0000313" key="4">
    <source>
        <dbReference type="Proteomes" id="UP000580250"/>
    </source>
</evidence>
<reference evidence="3 4" key="1">
    <citation type="submission" date="2020-08" db="EMBL/GenBank/DDBJ databases">
        <authorList>
            <person name="Koutsovoulos G."/>
            <person name="Danchin GJ E."/>
        </authorList>
    </citation>
    <scope>NUCLEOTIDE SEQUENCE [LARGE SCALE GENOMIC DNA]</scope>
</reference>
<gene>
    <name evidence="3" type="ORF">MENT_LOCUS59626</name>
</gene>
<dbReference type="Proteomes" id="UP000580250">
    <property type="component" value="Unassembled WGS sequence"/>
</dbReference>